<dbReference type="PANTHER" id="PTHR31541:SF25">
    <property type="entry name" value="GAMMA-GLIADIN B"/>
    <property type="match status" value="1"/>
</dbReference>
<keyword evidence="4" id="KW-0804">Transcription</keyword>
<dbReference type="OrthoDB" id="1193981at2759"/>
<keyword evidence="2" id="KW-0805">Transcription regulation</keyword>
<accession>A0A2P5FIK8</accession>
<evidence type="ECO:0000313" key="7">
    <source>
        <dbReference type="EMBL" id="PON97629.1"/>
    </source>
</evidence>
<evidence type="ECO:0000256" key="2">
    <source>
        <dbReference type="ARBA" id="ARBA00023015"/>
    </source>
</evidence>
<gene>
    <name evidence="7" type="ORF">TorRG33x02_065390</name>
</gene>
<dbReference type="InterPro" id="IPR015300">
    <property type="entry name" value="DNA-bd_pseudobarrel_sf"/>
</dbReference>
<evidence type="ECO:0000256" key="5">
    <source>
        <dbReference type="ARBA" id="ARBA00023242"/>
    </source>
</evidence>
<feature type="compositionally biased region" description="Basic and acidic residues" evidence="6">
    <location>
        <begin position="112"/>
        <end position="123"/>
    </location>
</feature>
<sequence>MEEEEELGGSSSYYLCYGPDDLVEVSAEQVEGLKNKLKPFQGQRNIQEECGGPLVLALRKHAPQFFPSPTKKRTLRVCTDDDDEVVVPVVNNINDAPSSSVVPNNATKKRGHSTDDQEEDMKTTKKKKNMVMMKKKKRETRERKRVIIAGPDPPPPMPEALMEKLRGIEGVDLSSTKLVIQKQLRQSDLQHNQNRISMPLRQITEEQFLTDEETTALAGRMEHDERHVEELEVKFVDPRLEHTRGISLRRWDYNSSTSYVLTKGWYNMVKSNQLRAKEIVQIWFFRANNIPGFALVSLLGPNGEPLVVGNRSSQHH</sequence>
<feature type="compositionally biased region" description="Basic residues" evidence="6">
    <location>
        <begin position="124"/>
        <end position="142"/>
    </location>
</feature>
<keyword evidence="5" id="KW-0539">Nucleus</keyword>
<dbReference type="SUPFAM" id="SSF101936">
    <property type="entry name" value="DNA-binding pseudobarrel domain"/>
    <property type="match status" value="1"/>
</dbReference>
<reference evidence="8" key="1">
    <citation type="submission" date="2016-06" db="EMBL/GenBank/DDBJ databases">
        <title>Parallel loss of symbiosis genes in relatives of nitrogen-fixing non-legume Parasponia.</title>
        <authorList>
            <person name="Van Velzen R."/>
            <person name="Holmer R."/>
            <person name="Bu F."/>
            <person name="Rutten L."/>
            <person name="Van Zeijl A."/>
            <person name="Liu W."/>
            <person name="Santuari L."/>
            <person name="Cao Q."/>
            <person name="Sharma T."/>
            <person name="Shen D."/>
            <person name="Roswanjaya Y."/>
            <person name="Wardhani T."/>
            <person name="Kalhor M.S."/>
            <person name="Jansen J."/>
            <person name="Van den Hoogen J."/>
            <person name="Gungor B."/>
            <person name="Hartog M."/>
            <person name="Hontelez J."/>
            <person name="Verver J."/>
            <person name="Yang W.-C."/>
            <person name="Schijlen E."/>
            <person name="Repin R."/>
            <person name="Schilthuizen M."/>
            <person name="Schranz E."/>
            <person name="Heidstra R."/>
            <person name="Miyata K."/>
            <person name="Fedorova E."/>
            <person name="Kohlen W."/>
            <person name="Bisseling T."/>
            <person name="Smit S."/>
            <person name="Geurts R."/>
        </authorList>
    </citation>
    <scope>NUCLEOTIDE SEQUENCE [LARGE SCALE GENOMIC DNA]</scope>
    <source>
        <strain evidence="8">cv. RG33-2</strain>
    </source>
</reference>
<evidence type="ECO:0000256" key="1">
    <source>
        <dbReference type="ARBA" id="ARBA00004123"/>
    </source>
</evidence>
<keyword evidence="8" id="KW-1185">Reference proteome</keyword>
<dbReference type="GO" id="GO:0003677">
    <property type="term" value="F:DNA binding"/>
    <property type="evidence" value="ECO:0007669"/>
    <property type="project" value="UniProtKB-KW"/>
</dbReference>
<comment type="caution">
    <text evidence="7">The sequence shown here is derived from an EMBL/GenBank/DDBJ whole genome shotgun (WGS) entry which is preliminary data.</text>
</comment>
<evidence type="ECO:0000256" key="4">
    <source>
        <dbReference type="ARBA" id="ARBA00023163"/>
    </source>
</evidence>
<dbReference type="InterPro" id="IPR005508">
    <property type="entry name" value="At2g31720-like"/>
</dbReference>
<dbReference type="PANTHER" id="PTHR31541">
    <property type="entry name" value="B3 DOMAIN PLANT PROTEIN-RELATED"/>
    <property type="match status" value="1"/>
</dbReference>
<dbReference type="AlphaFoldDB" id="A0A2P5FIK8"/>
<dbReference type="STRING" id="63057.A0A2P5FIK8"/>
<organism evidence="7 8">
    <name type="scientific">Trema orientale</name>
    <name type="common">Charcoal tree</name>
    <name type="synonym">Celtis orientalis</name>
    <dbReference type="NCBI Taxonomy" id="63057"/>
    <lineage>
        <taxon>Eukaryota</taxon>
        <taxon>Viridiplantae</taxon>
        <taxon>Streptophyta</taxon>
        <taxon>Embryophyta</taxon>
        <taxon>Tracheophyta</taxon>
        <taxon>Spermatophyta</taxon>
        <taxon>Magnoliopsida</taxon>
        <taxon>eudicotyledons</taxon>
        <taxon>Gunneridae</taxon>
        <taxon>Pentapetalae</taxon>
        <taxon>rosids</taxon>
        <taxon>fabids</taxon>
        <taxon>Rosales</taxon>
        <taxon>Cannabaceae</taxon>
        <taxon>Trema</taxon>
    </lineage>
</organism>
<dbReference type="Gene3D" id="2.40.330.10">
    <property type="entry name" value="DNA-binding pseudobarrel domain"/>
    <property type="match status" value="1"/>
</dbReference>
<name>A0A2P5FIK8_TREOI</name>
<dbReference type="GO" id="GO:0005634">
    <property type="term" value="C:nucleus"/>
    <property type="evidence" value="ECO:0007669"/>
    <property type="project" value="UniProtKB-SubCell"/>
</dbReference>
<feature type="region of interest" description="Disordered" evidence="6">
    <location>
        <begin position="94"/>
        <end position="142"/>
    </location>
</feature>
<dbReference type="InParanoid" id="A0A2P5FIK8"/>
<evidence type="ECO:0000256" key="6">
    <source>
        <dbReference type="SAM" id="MobiDB-lite"/>
    </source>
</evidence>
<dbReference type="EMBL" id="JXTC01000030">
    <property type="protein sequence ID" value="PON97629.1"/>
    <property type="molecule type" value="Genomic_DNA"/>
</dbReference>
<evidence type="ECO:0000256" key="3">
    <source>
        <dbReference type="ARBA" id="ARBA00023125"/>
    </source>
</evidence>
<comment type="subcellular location">
    <subcellularLocation>
        <location evidence="1">Nucleus</location>
    </subcellularLocation>
</comment>
<feature type="compositionally biased region" description="Polar residues" evidence="6">
    <location>
        <begin position="96"/>
        <end position="106"/>
    </location>
</feature>
<protein>
    <submittedName>
        <fullName evidence="7">B3 domain-containing protein</fullName>
    </submittedName>
</protein>
<proteinExistence type="predicted"/>
<evidence type="ECO:0000313" key="8">
    <source>
        <dbReference type="Proteomes" id="UP000237000"/>
    </source>
</evidence>
<dbReference type="Pfam" id="PF03754">
    <property type="entry name" value="At2g31720-like"/>
    <property type="match status" value="1"/>
</dbReference>
<dbReference type="Proteomes" id="UP000237000">
    <property type="component" value="Unassembled WGS sequence"/>
</dbReference>
<keyword evidence="3" id="KW-0238">DNA-binding</keyword>